<keyword evidence="4" id="KW-1185">Reference proteome</keyword>
<evidence type="ECO:0000313" key="4">
    <source>
        <dbReference type="Proteomes" id="UP001216253"/>
    </source>
</evidence>
<sequence>MHAPPCARKSGAAHAAALGGIAALALIGAPARADAPVALSATYTADIGATLSGGADHRARYLDNLDITADTDLDTLLDWQGARAHVHVLNNMGKRPNDGAGTLQGVDNIEVGKAAPRLYEAWIEQDIGKASLRAGLYDLNSEFYASDTAGLLIAPPFGIGSELAAAGPNGPSIFPSTALSLRLRAPIGEDAGYVEAAAINAHASTLGDHGGVDFSFDDGLLLIGEAGHALGPARLSGGVWAYTRKRDSYFAIGPAGDPVRHRSWGAYAGLEAPLATWGERRLDGFARAGFSDGHTTPYAYGVQAGVLLAPALGARPDSAFSLGTHFARANREFRRSVRCDGHRAAGGEFAIEATYADKLTEFVTLQPDVQIIGHPSAIRGVPVAVVGTLRVTIAFATGA</sequence>
<dbReference type="Proteomes" id="UP001216253">
    <property type="component" value="Unassembled WGS sequence"/>
</dbReference>
<dbReference type="InterPro" id="IPR052932">
    <property type="entry name" value="OprB_Porin"/>
</dbReference>
<dbReference type="Pfam" id="PF04966">
    <property type="entry name" value="OprB"/>
    <property type="match status" value="1"/>
</dbReference>
<name>A0ABT5WJP3_9SPHN</name>
<keyword evidence="2" id="KW-0732">Signal</keyword>
<evidence type="ECO:0000256" key="2">
    <source>
        <dbReference type="RuleBase" id="RU363072"/>
    </source>
</evidence>
<evidence type="ECO:0000256" key="1">
    <source>
        <dbReference type="ARBA" id="ARBA00008769"/>
    </source>
</evidence>
<dbReference type="EMBL" id="JARESE010000001">
    <property type="protein sequence ID" value="MDE8650265.1"/>
    <property type="molecule type" value="Genomic_DNA"/>
</dbReference>
<reference evidence="3 4" key="1">
    <citation type="submission" date="2023-03" db="EMBL/GenBank/DDBJ databases">
        <title>NovoSphingobium album sp. nov. isolated from polycyclic aromatic hydrocarbons- and heavy-metal polluted soil.</title>
        <authorList>
            <person name="Liu Z."/>
            <person name="Wang K."/>
        </authorList>
    </citation>
    <scope>NUCLEOTIDE SEQUENCE [LARGE SCALE GENOMIC DNA]</scope>
    <source>
        <strain evidence="3 4">H3SJ31-1</strain>
    </source>
</reference>
<proteinExistence type="inferred from homology"/>
<feature type="signal peptide" evidence="2">
    <location>
        <begin position="1"/>
        <end position="33"/>
    </location>
</feature>
<dbReference type="RefSeq" id="WP_275226346.1">
    <property type="nucleotide sequence ID" value="NZ_JARESE010000001.1"/>
</dbReference>
<dbReference type="InterPro" id="IPR038673">
    <property type="entry name" value="OprB_sf"/>
</dbReference>
<protein>
    <submittedName>
        <fullName evidence="3">Carbohydrate porin</fullName>
    </submittedName>
</protein>
<dbReference type="Gene3D" id="2.40.160.180">
    <property type="entry name" value="Carbohydrate-selective porin OprB"/>
    <property type="match status" value="1"/>
</dbReference>
<feature type="chain" id="PRO_5044991425" evidence="2">
    <location>
        <begin position="34"/>
        <end position="399"/>
    </location>
</feature>
<dbReference type="InterPro" id="IPR007049">
    <property type="entry name" value="Carb-sel_porin_OprB"/>
</dbReference>
<comment type="similarity">
    <text evidence="1 2">Belongs to the OprB family.</text>
</comment>
<dbReference type="PANTHER" id="PTHR37944:SF1">
    <property type="entry name" value="PORIN B"/>
    <property type="match status" value="1"/>
</dbReference>
<comment type="caution">
    <text evidence="3">The sequence shown here is derived from an EMBL/GenBank/DDBJ whole genome shotgun (WGS) entry which is preliminary data.</text>
</comment>
<evidence type="ECO:0000313" key="3">
    <source>
        <dbReference type="EMBL" id="MDE8650265.1"/>
    </source>
</evidence>
<gene>
    <name evidence="3" type="ORF">PYV00_00865</name>
</gene>
<organism evidence="3 4">
    <name type="scientific">Novosphingobium album</name>
    <name type="common">ex Liu et al. 2023</name>
    <dbReference type="NCBI Taxonomy" id="3031130"/>
    <lineage>
        <taxon>Bacteria</taxon>
        <taxon>Pseudomonadati</taxon>
        <taxon>Pseudomonadota</taxon>
        <taxon>Alphaproteobacteria</taxon>
        <taxon>Sphingomonadales</taxon>
        <taxon>Sphingomonadaceae</taxon>
        <taxon>Novosphingobium</taxon>
    </lineage>
</organism>
<accession>A0ABT5WJP3</accession>
<dbReference type="PANTHER" id="PTHR37944">
    <property type="entry name" value="PORIN B"/>
    <property type="match status" value="1"/>
</dbReference>